<dbReference type="AlphaFoldDB" id="A0A1W1Y2G8"/>
<proteinExistence type="predicted"/>
<gene>
    <name evidence="2" type="ORF">SAMN04487984_0151</name>
</gene>
<accession>A0A1W1Y2G8</accession>
<evidence type="ECO:0000256" key="1">
    <source>
        <dbReference type="SAM" id="MobiDB-lite"/>
    </source>
</evidence>
<dbReference type="RefSeq" id="WP_084097763.1">
    <property type="nucleotide sequence ID" value="NZ_FWXK01000001.1"/>
</dbReference>
<keyword evidence="3" id="KW-1185">Reference proteome</keyword>
<name>A0A1W1Y2G8_9LACT</name>
<evidence type="ECO:0000313" key="3">
    <source>
        <dbReference type="Proteomes" id="UP000243884"/>
    </source>
</evidence>
<dbReference type="PROSITE" id="PS51257">
    <property type="entry name" value="PROKAR_LIPOPROTEIN"/>
    <property type="match status" value="1"/>
</dbReference>
<dbReference type="STRING" id="371602.SAMN04487984_0151"/>
<feature type="region of interest" description="Disordered" evidence="1">
    <location>
        <begin position="21"/>
        <end position="40"/>
    </location>
</feature>
<reference evidence="3" key="1">
    <citation type="submission" date="2017-04" db="EMBL/GenBank/DDBJ databases">
        <authorList>
            <person name="Varghese N."/>
            <person name="Submissions S."/>
        </authorList>
    </citation>
    <scope>NUCLEOTIDE SEQUENCE [LARGE SCALE GENOMIC DNA]</scope>
    <source>
        <strain evidence="3">DSM 21500</strain>
    </source>
</reference>
<evidence type="ECO:0000313" key="2">
    <source>
        <dbReference type="EMBL" id="SMC30346.1"/>
    </source>
</evidence>
<sequence>MKKALVLLSAVCLLAACGNDDESKAESESSEQVNVLQDTQKNKEMYQEKELVNLSYEAPDFFQEDDEEDQPVQSFHGEEGSVFAMYGVTPLDVSQKEVRQGFVQQSVVGDQGMYAPESETEVTVAGKDGYRIQGTMDTDKDSFIIDVILLPNNDDSFIAYVSSIVKGNEDLSAKIMDKFIKSASLSELTDDDKKAIDQYADPLNGVDYRLDFDMPSGWVEEHHSEEPTISYSYSKNGSLATVDMWKANFDISDKDARRDFVDKLGTNIGSMDIQKESETKIDGEKAYRYDADFTAQGVPGKGAIVISEKDGLMVSYMIIAVQDGEMDYNHELGQMLDQATFVEQDK</sequence>
<dbReference type="Proteomes" id="UP000243884">
    <property type="component" value="Unassembled WGS sequence"/>
</dbReference>
<protein>
    <submittedName>
        <fullName evidence="2">Uncharacterized protein</fullName>
    </submittedName>
</protein>
<organism evidence="2 3">
    <name type="scientific">Aerococcus suis</name>
    <dbReference type="NCBI Taxonomy" id="371602"/>
    <lineage>
        <taxon>Bacteria</taxon>
        <taxon>Bacillati</taxon>
        <taxon>Bacillota</taxon>
        <taxon>Bacilli</taxon>
        <taxon>Lactobacillales</taxon>
        <taxon>Aerococcaceae</taxon>
        <taxon>Aerococcus</taxon>
    </lineage>
</organism>
<dbReference type="EMBL" id="FWXK01000001">
    <property type="protein sequence ID" value="SMC30346.1"/>
    <property type="molecule type" value="Genomic_DNA"/>
</dbReference>